<evidence type="ECO:0000256" key="5">
    <source>
        <dbReference type="ARBA" id="ARBA00022737"/>
    </source>
</evidence>
<keyword evidence="11" id="KW-1185">Reference proteome</keyword>
<reference evidence="10 11" key="1">
    <citation type="submission" date="2020-06" db="EMBL/GenBank/DDBJ databases">
        <authorList>
            <consortium name="Wellcome Sanger Institute Data Sharing"/>
        </authorList>
    </citation>
    <scope>NUCLEOTIDE SEQUENCE [LARGE SCALE GENOMIC DNA]</scope>
</reference>
<keyword evidence="4 8" id="KW-0732">Signal</keyword>
<protein>
    <recommendedName>
        <fullName evidence="9">Laminin G domain-containing protein</fullName>
    </recommendedName>
</protein>
<keyword evidence="3" id="KW-0272">Extracellular matrix</keyword>
<evidence type="ECO:0000313" key="10">
    <source>
        <dbReference type="Ensembl" id="ENSDCDP00010036994.1"/>
    </source>
</evidence>
<feature type="region of interest" description="Disordered" evidence="7">
    <location>
        <begin position="752"/>
        <end position="807"/>
    </location>
</feature>
<dbReference type="PANTHER" id="PTHR24023:SF1082">
    <property type="entry name" value="COLLAGEN TRIPLE HELIX REPEAT"/>
    <property type="match status" value="1"/>
</dbReference>
<sequence length="807" mass="84631">MIFWPCKSPRAAFNGKMGLVKMSEWAVLLMALFQNCMSIDIAPTEISEPGSGESPPEEIDLLEQLWVVANSSNVTGVVENRCPVLQVGQYSTLSLPLHMVFGQRFADEFSLLLQLRSPQQVDRSLMTFLSPDNHILLQLRLSEHSLTFIATQQRHYEFPVSILSDGQWHRIALSVSEGRLGLYVDCAKVESVDWQSSGLDITTDGLLMVGGLVEAFETPFEGEVRQLVFLMGNADAAREQCELYPANCGGTVPKPPRSTKKLRSEENLLLSTNYLEDLLQTPDATNQNAAATGAFRRVGSTRGDGTVPSRHPTSVGRGDVFEVDEDTDLVDTVFLHAIPASNKTITQHIKGSPVEKPDSSSKLPDENITTDKRKTDSRRTDDSFPGKLVDIIDLDEKTQKKPPVIYPDGRDTGGNSGLDYSDSKPIDGDNEPPKHVQTPTPMSPVPTLQPTSCVPGEEGSKKPPGTVTYDAREGVLVTGLDGRTYRLHRGPRGRVGPPGEPGCPGAVGHPGYMGDKGALGPEGHMGRPGAPGAHGPPGLPTIYLWRNTEEDWADFRQSAFFQLLYSGWPRMQGPAGPQGQSGRPGVEGPPGDPGSQGSIGQSGYMGDPGPKGVSGRMGFHGKDGEDGLDGLPGPPGVPGPPGPRGYKGDPGLPGEKGDEGLMGLEGPIGDEGNPGEKGNKGATGLPGLAGPSGDRGNRGLEGLEGTSGTEGEEGLEGQSGPPGYPGPSGFTGLVGAQGANGSQGDVGPSGVIGVQGLKGPEGLEGPMGAPGPRGVQGLPGKEGPPGPKGERGLNGPIGSRGETGFEG</sequence>
<evidence type="ECO:0000256" key="7">
    <source>
        <dbReference type="SAM" id="MobiDB-lite"/>
    </source>
</evidence>
<dbReference type="GO" id="GO:0005615">
    <property type="term" value="C:extracellular space"/>
    <property type="evidence" value="ECO:0007669"/>
    <property type="project" value="TreeGrafter"/>
</dbReference>
<feature type="region of interest" description="Disordered" evidence="7">
    <location>
        <begin position="296"/>
        <end position="318"/>
    </location>
</feature>
<dbReference type="SMART" id="SM00282">
    <property type="entry name" value="LamG"/>
    <property type="match status" value="1"/>
</dbReference>
<dbReference type="CDD" id="cd00110">
    <property type="entry name" value="LamG"/>
    <property type="match status" value="1"/>
</dbReference>
<reference evidence="10" key="2">
    <citation type="submission" date="2025-08" db="UniProtKB">
        <authorList>
            <consortium name="Ensembl"/>
        </authorList>
    </citation>
    <scope>IDENTIFICATION</scope>
</reference>
<dbReference type="AlphaFoldDB" id="A0AAY4CW64"/>
<proteinExistence type="predicted"/>
<dbReference type="InterPro" id="IPR013320">
    <property type="entry name" value="ConA-like_dom_sf"/>
</dbReference>
<evidence type="ECO:0000313" key="11">
    <source>
        <dbReference type="Proteomes" id="UP000694580"/>
    </source>
</evidence>
<evidence type="ECO:0000256" key="6">
    <source>
        <dbReference type="PROSITE-ProRule" id="PRU00122"/>
    </source>
</evidence>
<dbReference type="Proteomes" id="UP000694580">
    <property type="component" value="Chromosome 3"/>
</dbReference>
<feature type="chain" id="PRO_5044293213" description="Laminin G domain-containing protein" evidence="8">
    <location>
        <begin position="39"/>
        <end position="807"/>
    </location>
</feature>
<evidence type="ECO:0000256" key="2">
    <source>
        <dbReference type="ARBA" id="ARBA00022525"/>
    </source>
</evidence>
<dbReference type="Pfam" id="PF01391">
    <property type="entry name" value="Collagen"/>
    <property type="match status" value="3"/>
</dbReference>
<evidence type="ECO:0000256" key="4">
    <source>
        <dbReference type="ARBA" id="ARBA00022729"/>
    </source>
</evidence>
<dbReference type="PANTHER" id="PTHR24023">
    <property type="entry name" value="COLLAGEN ALPHA"/>
    <property type="match status" value="1"/>
</dbReference>
<evidence type="ECO:0000256" key="1">
    <source>
        <dbReference type="ARBA" id="ARBA00004498"/>
    </source>
</evidence>
<dbReference type="Pfam" id="PF02210">
    <property type="entry name" value="Laminin_G_2"/>
    <property type="match status" value="1"/>
</dbReference>
<feature type="signal peptide" evidence="8">
    <location>
        <begin position="1"/>
        <end position="38"/>
    </location>
</feature>
<keyword evidence="2" id="KW-0964">Secreted</keyword>
<feature type="compositionally biased region" description="Basic and acidic residues" evidence="7">
    <location>
        <begin position="353"/>
        <end position="384"/>
    </location>
</feature>
<comment type="caution">
    <text evidence="6">Lacks conserved residue(s) required for the propagation of feature annotation.</text>
</comment>
<feature type="compositionally biased region" description="Basic and acidic residues" evidence="7">
    <location>
        <begin position="421"/>
        <end position="434"/>
    </location>
</feature>
<feature type="region of interest" description="Disordered" evidence="7">
    <location>
        <begin position="571"/>
        <end position="730"/>
    </location>
</feature>
<dbReference type="GO" id="GO:0031012">
    <property type="term" value="C:extracellular matrix"/>
    <property type="evidence" value="ECO:0007669"/>
    <property type="project" value="TreeGrafter"/>
</dbReference>
<dbReference type="InterPro" id="IPR050149">
    <property type="entry name" value="Collagen_superfamily"/>
</dbReference>
<dbReference type="Ensembl" id="ENSDCDT00010046502.1">
    <property type="protein sequence ID" value="ENSDCDP00010036994.1"/>
    <property type="gene ID" value="ENSDCDG00010024153.1"/>
</dbReference>
<dbReference type="Gene3D" id="2.60.120.200">
    <property type="match status" value="1"/>
</dbReference>
<organism evidence="10 11">
    <name type="scientific">Denticeps clupeoides</name>
    <name type="common">denticle herring</name>
    <dbReference type="NCBI Taxonomy" id="299321"/>
    <lineage>
        <taxon>Eukaryota</taxon>
        <taxon>Metazoa</taxon>
        <taxon>Chordata</taxon>
        <taxon>Craniata</taxon>
        <taxon>Vertebrata</taxon>
        <taxon>Euteleostomi</taxon>
        <taxon>Actinopterygii</taxon>
        <taxon>Neopterygii</taxon>
        <taxon>Teleostei</taxon>
        <taxon>Clupei</taxon>
        <taxon>Clupeiformes</taxon>
        <taxon>Denticipitoidei</taxon>
        <taxon>Denticipitidae</taxon>
        <taxon>Denticeps</taxon>
    </lineage>
</organism>
<feature type="region of interest" description="Disordered" evidence="7">
    <location>
        <begin position="346"/>
        <end position="470"/>
    </location>
</feature>
<reference evidence="10" key="3">
    <citation type="submission" date="2025-09" db="UniProtKB">
        <authorList>
            <consortium name="Ensembl"/>
        </authorList>
    </citation>
    <scope>IDENTIFICATION</scope>
</reference>
<comment type="subcellular location">
    <subcellularLocation>
        <location evidence="1">Secreted</location>
        <location evidence="1">Extracellular space</location>
        <location evidence="1">Extracellular matrix</location>
    </subcellularLocation>
</comment>
<dbReference type="PROSITE" id="PS50025">
    <property type="entry name" value="LAM_G_DOMAIN"/>
    <property type="match status" value="1"/>
</dbReference>
<accession>A0AAY4CW64</accession>
<dbReference type="InterPro" id="IPR048287">
    <property type="entry name" value="TSPN-like_N"/>
</dbReference>
<evidence type="ECO:0000259" key="9">
    <source>
        <dbReference type="PROSITE" id="PS50025"/>
    </source>
</evidence>
<feature type="compositionally biased region" description="Pro residues" evidence="7">
    <location>
        <begin position="632"/>
        <end position="643"/>
    </location>
</feature>
<dbReference type="InterPro" id="IPR001791">
    <property type="entry name" value="Laminin_G"/>
</dbReference>
<name>A0AAY4CW64_9TELE</name>
<feature type="domain" description="Laminin G" evidence="9">
    <location>
        <begin position="82"/>
        <end position="248"/>
    </location>
</feature>
<dbReference type="SUPFAM" id="SSF49899">
    <property type="entry name" value="Concanavalin A-like lectins/glucanases"/>
    <property type="match status" value="1"/>
</dbReference>
<dbReference type="InterPro" id="IPR008160">
    <property type="entry name" value="Collagen"/>
</dbReference>
<evidence type="ECO:0000256" key="8">
    <source>
        <dbReference type="SAM" id="SignalP"/>
    </source>
</evidence>
<keyword evidence="5" id="KW-0677">Repeat</keyword>
<evidence type="ECO:0000256" key="3">
    <source>
        <dbReference type="ARBA" id="ARBA00022530"/>
    </source>
</evidence>
<dbReference type="GeneTree" id="ENSGT00940000158302"/>
<dbReference type="SMART" id="SM00210">
    <property type="entry name" value="TSPN"/>
    <property type="match status" value="1"/>
</dbReference>